<reference evidence="2" key="2">
    <citation type="submission" date="2021-02" db="EMBL/GenBank/DDBJ databases">
        <authorList>
            <person name="Kimball J.A."/>
            <person name="Haas M.W."/>
            <person name="Macchietto M."/>
            <person name="Kono T."/>
            <person name="Duquette J."/>
            <person name="Shao M."/>
        </authorList>
    </citation>
    <scope>NUCLEOTIDE SEQUENCE</scope>
    <source>
        <tissue evidence="2">Fresh leaf tissue</tissue>
    </source>
</reference>
<dbReference type="Proteomes" id="UP000729402">
    <property type="component" value="Unassembled WGS sequence"/>
</dbReference>
<accession>A0A8J5VKX2</accession>
<dbReference type="EMBL" id="JAAALK010000289">
    <property type="protein sequence ID" value="KAG8051123.1"/>
    <property type="molecule type" value="Genomic_DNA"/>
</dbReference>
<sequence length="74" mass="7531">MEKDVEPVRTRKGGQRGRVAAGDERGGEVCSGCRRRRSSGGLPGQRRCGRGWGGDAGSGEVSGEGGGGLGEEPC</sequence>
<dbReference type="AlphaFoldDB" id="A0A8J5VKX2"/>
<organism evidence="2 3">
    <name type="scientific">Zizania palustris</name>
    <name type="common">Northern wild rice</name>
    <dbReference type="NCBI Taxonomy" id="103762"/>
    <lineage>
        <taxon>Eukaryota</taxon>
        <taxon>Viridiplantae</taxon>
        <taxon>Streptophyta</taxon>
        <taxon>Embryophyta</taxon>
        <taxon>Tracheophyta</taxon>
        <taxon>Spermatophyta</taxon>
        <taxon>Magnoliopsida</taxon>
        <taxon>Liliopsida</taxon>
        <taxon>Poales</taxon>
        <taxon>Poaceae</taxon>
        <taxon>BOP clade</taxon>
        <taxon>Oryzoideae</taxon>
        <taxon>Oryzeae</taxon>
        <taxon>Zizaniinae</taxon>
        <taxon>Zizania</taxon>
    </lineage>
</organism>
<reference evidence="2" key="1">
    <citation type="journal article" date="2021" name="bioRxiv">
        <title>Whole Genome Assembly and Annotation of Northern Wild Rice, Zizania palustris L., Supports a Whole Genome Duplication in the Zizania Genus.</title>
        <authorList>
            <person name="Haas M."/>
            <person name="Kono T."/>
            <person name="Macchietto M."/>
            <person name="Millas R."/>
            <person name="McGilp L."/>
            <person name="Shao M."/>
            <person name="Duquette J."/>
            <person name="Hirsch C.N."/>
            <person name="Kimball J."/>
        </authorList>
    </citation>
    <scope>NUCLEOTIDE SEQUENCE</scope>
    <source>
        <tissue evidence="2">Fresh leaf tissue</tissue>
    </source>
</reference>
<keyword evidence="3" id="KW-1185">Reference proteome</keyword>
<gene>
    <name evidence="2" type="ORF">GUJ93_ZPchr0009g2191</name>
</gene>
<protein>
    <submittedName>
        <fullName evidence="2">Uncharacterized protein</fullName>
    </submittedName>
</protein>
<proteinExistence type="predicted"/>
<feature type="compositionally biased region" description="Gly residues" evidence="1">
    <location>
        <begin position="50"/>
        <end position="74"/>
    </location>
</feature>
<comment type="caution">
    <text evidence="2">The sequence shown here is derived from an EMBL/GenBank/DDBJ whole genome shotgun (WGS) entry which is preliminary data.</text>
</comment>
<feature type="region of interest" description="Disordered" evidence="1">
    <location>
        <begin position="1"/>
        <end position="74"/>
    </location>
</feature>
<evidence type="ECO:0000313" key="2">
    <source>
        <dbReference type="EMBL" id="KAG8051123.1"/>
    </source>
</evidence>
<name>A0A8J5VKX2_ZIZPA</name>
<evidence type="ECO:0000256" key="1">
    <source>
        <dbReference type="SAM" id="MobiDB-lite"/>
    </source>
</evidence>
<evidence type="ECO:0000313" key="3">
    <source>
        <dbReference type="Proteomes" id="UP000729402"/>
    </source>
</evidence>